<dbReference type="Proteomes" id="UP000199045">
    <property type="component" value="Unassembled WGS sequence"/>
</dbReference>
<organism evidence="1 2">
    <name type="scientific">Chitinophaga filiformis</name>
    <name type="common">Myxococcus filiformis</name>
    <name type="synonym">Flexibacter filiformis</name>
    <dbReference type="NCBI Taxonomy" id="104663"/>
    <lineage>
        <taxon>Bacteria</taxon>
        <taxon>Pseudomonadati</taxon>
        <taxon>Bacteroidota</taxon>
        <taxon>Chitinophagia</taxon>
        <taxon>Chitinophagales</taxon>
        <taxon>Chitinophagaceae</taxon>
        <taxon>Chitinophaga</taxon>
    </lineage>
</organism>
<evidence type="ECO:0000313" key="1">
    <source>
        <dbReference type="EMBL" id="SDG02697.1"/>
    </source>
</evidence>
<dbReference type="AlphaFoldDB" id="A0A1G7QW16"/>
<protein>
    <submittedName>
        <fullName evidence="1">Uncharacterized protein</fullName>
    </submittedName>
</protein>
<reference evidence="1 2" key="1">
    <citation type="submission" date="2016-10" db="EMBL/GenBank/DDBJ databases">
        <authorList>
            <person name="de Groot N.N."/>
        </authorList>
    </citation>
    <scope>NUCLEOTIDE SEQUENCE [LARGE SCALE GENOMIC DNA]</scope>
    <source>
        <strain evidence="1 2">DSM 527</strain>
    </source>
</reference>
<accession>A0A1G7QW16</accession>
<proteinExistence type="predicted"/>
<sequence>MSGKTGNKNISLNVKIIHLLCYSKYFISTFTQVEISSMHAFVTC</sequence>
<dbReference type="EMBL" id="FNBN01000003">
    <property type="protein sequence ID" value="SDG02697.1"/>
    <property type="molecule type" value="Genomic_DNA"/>
</dbReference>
<gene>
    <name evidence="1" type="ORF">SAMN04488121_103215</name>
</gene>
<evidence type="ECO:0000313" key="2">
    <source>
        <dbReference type="Proteomes" id="UP000199045"/>
    </source>
</evidence>
<name>A0A1G7QW16_CHIFI</name>
<dbReference type="STRING" id="104663.SAMN04488121_103215"/>